<gene>
    <name evidence="2" type="ORF">NITINOP_1869</name>
</gene>
<keyword evidence="1" id="KW-1133">Transmembrane helix</keyword>
<dbReference type="Proteomes" id="UP000066284">
    <property type="component" value="Chromosome 1"/>
</dbReference>
<reference evidence="3" key="1">
    <citation type="submission" date="2015-09" db="EMBL/GenBank/DDBJ databases">
        <authorList>
            <person name="Daims H."/>
        </authorList>
    </citation>
    <scope>NUCLEOTIDE SEQUENCE [LARGE SCALE GENOMIC DNA]</scope>
</reference>
<dbReference type="AlphaFoldDB" id="A0A0S4KU42"/>
<dbReference type="STRING" id="1715989.NITINOP_1869"/>
<dbReference type="KEGG" id="nio:NITINOP_1869"/>
<name>A0A0S4KU42_9BACT</name>
<keyword evidence="1" id="KW-0472">Membrane</keyword>
<feature type="transmembrane region" description="Helical" evidence="1">
    <location>
        <begin position="228"/>
        <end position="248"/>
    </location>
</feature>
<organism evidence="2 3">
    <name type="scientific">Candidatus Nitrospira inopinata</name>
    <dbReference type="NCBI Taxonomy" id="1715989"/>
    <lineage>
        <taxon>Bacteria</taxon>
        <taxon>Pseudomonadati</taxon>
        <taxon>Nitrospirota</taxon>
        <taxon>Nitrospiria</taxon>
        <taxon>Nitrospirales</taxon>
        <taxon>Nitrospiraceae</taxon>
        <taxon>Nitrospira</taxon>
    </lineage>
</organism>
<evidence type="ECO:0000313" key="3">
    <source>
        <dbReference type="Proteomes" id="UP000066284"/>
    </source>
</evidence>
<keyword evidence="1" id="KW-0812">Transmembrane</keyword>
<accession>A0A0S4KU42</accession>
<keyword evidence="3" id="KW-1185">Reference proteome</keyword>
<evidence type="ECO:0000256" key="1">
    <source>
        <dbReference type="SAM" id="Phobius"/>
    </source>
</evidence>
<evidence type="ECO:0000313" key="2">
    <source>
        <dbReference type="EMBL" id="CUQ66841.1"/>
    </source>
</evidence>
<proteinExistence type="predicted"/>
<sequence>MKIDHHVLKGVRDMNSMKSLLTSGILGLGLCFASGQTAQATQAVWDVNFTPAGWTRGVTPGSLYAEWNVFNDNIPGGNIQDTTPEVANFGGGTYRLEELTGAAFLTSGGNIYSPVAPIAFEFTIGNMGGAPSDTRDVYLRLGSVGEFNVSLNRSFTNFLLNGIGGTYSLLYNEAVVGGFGGNEVEALVSWLGVPNASSFRITWNAVGSSVSLDQLSIDIGPGRSPAPIPVPGAVYLFGSGIIGLATMARRKRQAA</sequence>
<dbReference type="EMBL" id="LN885086">
    <property type="protein sequence ID" value="CUQ66841.1"/>
    <property type="molecule type" value="Genomic_DNA"/>
</dbReference>
<protein>
    <submittedName>
        <fullName evidence="2">Putative Variant PEP-CTERM exosortase signal</fullName>
    </submittedName>
</protein>